<accession>A0A7V7PR34</accession>
<dbReference type="Proteomes" id="UP000432089">
    <property type="component" value="Unassembled WGS sequence"/>
</dbReference>
<keyword evidence="2" id="KW-1185">Reference proteome</keyword>
<organism evidence="1 2">
    <name type="scientific">Plantimonas leprariae</name>
    <dbReference type="NCBI Taxonomy" id="2615207"/>
    <lineage>
        <taxon>Bacteria</taxon>
        <taxon>Pseudomonadati</taxon>
        <taxon>Pseudomonadota</taxon>
        <taxon>Alphaproteobacteria</taxon>
        <taxon>Hyphomicrobiales</taxon>
        <taxon>Aurantimonadaceae</taxon>
        <taxon>Plantimonas</taxon>
    </lineage>
</organism>
<evidence type="ECO:0000313" key="2">
    <source>
        <dbReference type="Proteomes" id="UP000432089"/>
    </source>
</evidence>
<reference evidence="1 2" key="1">
    <citation type="submission" date="2019-09" db="EMBL/GenBank/DDBJ databases">
        <title>YIM 132180 draft genome.</title>
        <authorList>
            <person name="Zhang K."/>
        </authorList>
    </citation>
    <scope>NUCLEOTIDE SEQUENCE [LARGE SCALE GENOMIC DNA]</scope>
    <source>
        <strain evidence="1 2">YIM 132180</strain>
    </source>
</reference>
<comment type="caution">
    <text evidence="1">The sequence shown here is derived from an EMBL/GenBank/DDBJ whole genome shotgun (WGS) entry which is preliminary data.</text>
</comment>
<evidence type="ECO:0008006" key="3">
    <source>
        <dbReference type="Google" id="ProtNLM"/>
    </source>
</evidence>
<dbReference type="EMBL" id="VZDO01000004">
    <property type="protein sequence ID" value="KAB0680900.1"/>
    <property type="molecule type" value="Genomic_DNA"/>
</dbReference>
<gene>
    <name evidence="1" type="ORF">F6X38_07930</name>
</gene>
<name>A0A7V7PR34_9HYPH</name>
<sequence>MQARPTADPDFQKMLAGYGLTTARILYRMPDHPAFLQTFQWQFADVAPDYPRLKQFLDHWKREIQAAIHSVEVMHRGLIAPHEIRMAREIGHLH</sequence>
<dbReference type="AlphaFoldDB" id="A0A7V7PR34"/>
<dbReference type="Pfam" id="PF06233">
    <property type="entry name" value="Usg"/>
    <property type="match status" value="1"/>
</dbReference>
<dbReference type="RefSeq" id="WP_150969064.1">
    <property type="nucleotide sequence ID" value="NZ_VZDO01000004.1"/>
</dbReference>
<proteinExistence type="predicted"/>
<dbReference type="InterPro" id="IPR009354">
    <property type="entry name" value="Usg"/>
</dbReference>
<evidence type="ECO:0000313" key="1">
    <source>
        <dbReference type="EMBL" id="KAB0680900.1"/>
    </source>
</evidence>
<protein>
    <recommendedName>
        <fullName evidence="3">Protein usg</fullName>
    </recommendedName>
</protein>